<dbReference type="AlphaFoldDB" id="A0AAV9XAD5"/>
<reference evidence="1 2" key="1">
    <citation type="submission" date="2019-10" db="EMBL/GenBank/DDBJ databases">
        <authorList>
            <person name="Palmer J.M."/>
        </authorList>
    </citation>
    <scope>NUCLEOTIDE SEQUENCE [LARGE SCALE GENOMIC DNA]</scope>
    <source>
        <strain evidence="1 2">TWF694</strain>
    </source>
</reference>
<proteinExistence type="predicted"/>
<evidence type="ECO:0000313" key="1">
    <source>
        <dbReference type="EMBL" id="KAK6538632.1"/>
    </source>
</evidence>
<organism evidence="1 2">
    <name type="scientific">Orbilia ellipsospora</name>
    <dbReference type="NCBI Taxonomy" id="2528407"/>
    <lineage>
        <taxon>Eukaryota</taxon>
        <taxon>Fungi</taxon>
        <taxon>Dikarya</taxon>
        <taxon>Ascomycota</taxon>
        <taxon>Pezizomycotina</taxon>
        <taxon>Orbiliomycetes</taxon>
        <taxon>Orbiliales</taxon>
        <taxon>Orbiliaceae</taxon>
        <taxon>Orbilia</taxon>
    </lineage>
</organism>
<dbReference type="Proteomes" id="UP001365542">
    <property type="component" value="Unassembled WGS sequence"/>
</dbReference>
<comment type="caution">
    <text evidence="1">The sequence shown here is derived from an EMBL/GenBank/DDBJ whole genome shotgun (WGS) entry which is preliminary data.</text>
</comment>
<keyword evidence="2" id="KW-1185">Reference proteome</keyword>
<sequence>MPDQDDPCLAQGIEHYIFEASLDEGIIRARNDPFDEVQRSVITDRGVTSPYKVQALLKACIHGYMNGASSNPASLIVVDYQLVSLKEGSVFTSVTTSFTFSDCQSPQSDTAQASAGSAPTVVAYAPFELPVRFNQSTATESHKTNPELNIAPEFNGISLGGFKFGTESSSSHEQKYFEQGTAGRHFDGDKQIVWWNLIHNKSQNHGVTPQFRVAVLVERKTDSKFQANFKIAARGGFGYKIQSLKDKWLYKTAIDDPIIFDPARPPMGDLEGIEASELGKLKKRERLQGLSMVPGLEILAQVGN</sequence>
<accession>A0AAV9XAD5</accession>
<gene>
    <name evidence="1" type="ORF">TWF694_010210</name>
</gene>
<protein>
    <submittedName>
        <fullName evidence="1">Uncharacterized protein</fullName>
    </submittedName>
</protein>
<name>A0AAV9XAD5_9PEZI</name>
<dbReference type="EMBL" id="JAVHJO010000007">
    <property type="protein sequence ID" value="KAK6538632.1"/>
    <property type="molecule type" value="Genomic_DNA"/>
</dbReference>
<evidence type="ECO:0000313" key="2">
    <source>
        <dbReference type="Proteomes" id="UP001365542"/>
    </source>
</evidence>